<reference evidence="2 3" key="1">
    <citation type="submission" date="2016-09" db="EMBL/GenBank/DDBJ databases">
        <title>The draft genome of Dichanthelium oligosanthes: A C3 panicoid grass species.</title>
        <authorList>
            <person name="Studer A.J."/>
            <person name="Schnable J.C."/>
            <person name="Brutnell T.P."/>
        </authorList>
    </citation>
    <scope>NUCLEOTIDE SEQUENCE [LARGE SCALE GENOMIC DNA]</scope>
    <source>
        <strain evidence="3">cv. Kellogg 1175</strain>
        <tissue evidence="2">Leaf</tissue>
    </source>
</reference>
<dbReference type="Proteomes" id="UP000095767">
    <property type="component" value="Unassembled WGS sequence"/>
</dbReference>
<evidence type="ECO:0000313" key="3">
    <source>
        <dbReference type="Proteomes" id="UP000095767"/>
    </source>
</evidence>
<evidence type="ECO:0000313" key="2">
    <source>
        <dbReference type="EMBL" id="OEL30317.1"/>
    </source>
</evidence>
<protein>
    <submittedName>
        <fullName evidence="2">Uncharacterized protein</fullName>
    </submittedName>
</protein>
<sequence length="109" mass="11757">MASSHSKAAPTAYLHGLSHTQDPSLPPPPAKKAAPTAIHKAKVQENWDPFAAKHFNEICVEEAMPGCNAFRTSPLDHEYLLRIMVDAINVTNEATYVPGCDECANEGDG</sequence>
<keyword evidence="3" id="KW-1185">Reference proteome</keyword>
<organism evidence="2 3">
    <name type="scientific">Dichanthelium oligosanthes</name>
    <dbReference type="NCBI Taxonomy" id="888268"/>
    <lineage>
        <taxon>Eukaryota</taxon>
        <taxon>Viridiplantae</taxon>
        <taxon>Streptophyta</taxon>
        <taxon>Embryophyta</taxon>
        <taxon>Tracheophyta</taxon>
        <taxon>Spermatophyta</taxon>
        <taxon>Magnoliopsida</taxon>
        <taxon>Liliopsida</taxon>
        <taxon>Poales</taxon>
        <taxon>Poaceae</taxon>
        <taxon>PACMAD clade</taxon>
        <taxon>Panicoideae</taxon>
        <taxon>Panicodae</taxon>
        <taxon>Paniceae</taxon>
        <taxon>Dichantheliinae</taxon>
        <taxon>Dichanthelium</taxon>
    </lineage>
</organism>
<dbReference type="AlphaFoldDB" id="A0A1E5VYY5"/>
<gene>
    <name evidence="2" type="ORF">BAE44_0008664</name>
</gene>
<dbReference type="EMBL" id="LWDX02025887">
    <property type="protein sequence ID" value="OEL30317.1"/>
    <property type="molecule type" value="Genomic_DNA"/>
</dbReference>
<name>A0A1E5VYY5_9POAL</name>
<comment type="caution">
    <text evidence="2">The sequence shown here is derived from an EMBL/GenBank/DDBJ whole genome shotgun (WGS) entry which is preliminary data.</text>
</comment>
<proteinExistence type="predicted"/>
<evidence type="ECO:0000256" key="1">
    <source>
        <dbReference type="SAM" id="MobiDB-lite"/>
    </source>
</evidence>
<feature type="region of interest" description="Disordered" evidence="1">
    <location>
        <begin position="1"/>
        <end position="39"/>
    </location>
</feature>
<accession>A0A1E5VYY5</accession>